<dbReference type="Pfam" id="PF00364">
    <property type="entry name" value="Biotin_lipoyl"/>
    <property type="match status" value="1"/>
</dbReference>
<dbReference type="GO" id="GO:0016740">
    <property type="term" value="F:transferase activity"/>
    <property type="evidence" value="ECO:0007669"/>
    <property type="project" value="UniProtKB-KW"/>
</dbReference>
<evidence type="ECO:0000259" key="3">
    <source>
        <dbReference type="PROSITE" id="PS50968"/>
    </source>
</evidence>
<evidence type="ECO:0000256" key="2">
    <source>
        <dbReference type="SAM" id="MobiDB-lite"/>
    </source>
</evidence>
<protein>
    <submittedName>
        <fullName evidence="4">Methylmalonyl-CoA carboxyltransferase 1.3S subunit</fullName>
    </submittedName>
</protein>
<dbReference type="PANTHER" id="PTHR45266">
    <property type="entry name" value="OXALOACETATE DECARBOXYLASE ALPHA CHAIN"/>
    <property type="match status" value="1"/>
</dbReference>
<dbReference type="SUPFAM" id="SSF51230">
    <property type="entry name" value="Single hybrid motif"/>
    <property type="match status" value="1"/>
</dbReference>
<dbReference type="EMBL" id="CAADFF010000018">
    <property type="protein sequence ID" value="VFJ90086.1"/>
    <property type="molecule type" value="Genomic_DNA"/>
</dbReference>
<evidence type="ECO:0000256" key="1">
    <source>
        <dbReference type="ARBA" id="ARBA00023267"/>
    </source>
</evidence>
<dbReference type="PROSITE" id="PS00188">
    <property type="entry name" value="BIOTIN"/>
    <property type="match status" value="1"/>
</dbReference>
<proteinExistence type="predicted"/>
<feature type="compositionally biased region" description="Low complexity" evidence="2">
    <location>
        <begin position="26"/>
        <end position="59"/>
    </location>
</feature>
<dbReference type="PROSITE" id="PS50968">
    <property type="entry name" value="BIOTINYL_LIPOYL"/>
    <property type="match status" value="1"/>
</dbReference>
<gene>
    <name evidence="4" type="ORF">BECKLFY1418B_GA0070995_101829</name>
</gene>
<dbReference type="AlphaFoldDB" id="A0A450UCN5"/>
<accession>A0A450UCN5</accession>
<dbReference type="PANTHER" id="PTHR45266:SF3">
    <property type="entry name" value="OXALOACETATE DECARBOXYLASE ALPHA CHAIN"/>
    <property type="match status" value="1"/>
</dbReference>
<sequence>MKLRITLDGVTYDLDVEFIDEGGSALPSGASGPAPKLPSTAPAAPAAPAAATKQAPSKAGSSGDNGEKTISSPLSGTVFKVLSKVGDVVEANQDLLILEAMKMETNVVSTMAGTIKNIAVAEGDAVSQGQLLIEFE</sequence>
<organism evidence="4">
    <name type="scientific">Candidatus Kentrum sp. LFY</name>
    <dbReference type="NCBI Taxonomy" id="2126342"/>
    <lineage>
        <taxon>Bacteria</taxon>
        <taxon>Pseudomonadati</taxon>
        <taxon>Pseudomonadota</taxon>
        <taxon>Gammaproteobacteria</taxon>
        <taxon>Candidatus Kentrum</taxon>
    </lineage>
</organism>
<dbReference type="InterPro" id="IPR000089">
    <property type="entry name" value="Biotin_lipoyl"/>
</dbReference>
<reference evidence="4" key="1">
    <citation type="submission" date="2019-02" db="EMBL/GenBank/DDBJ databases">
        <authorList>
            <person name="Gruber-Vodicka R. H."/>
            <person name="Seah K. B. B."/>
        </authorList>
    </citation>
    <scope>NUCLEOTIDE SEQUENCE</scope>
    <source>
        <strain evidence="4">BECK_M7</strain>
    </source>
</reference>
<feature type="compositionally biased region" description="Polar residues" evidence="2">
    <location>
        <begin position="60"/>
        <end position="72"/>
    </location>
</feature>
<dbReference type="FunFam" id="2.40.50.100:FF:000003">
    <property type="entry name" value="Acetyl-CoA carboxylase biotin carboxyl carrier protein"/>
    <property type="match status" value="1"/>
</dbReference>
<evidence type="ECO:0000313" key="4">
    <source>
        <dbReference type="EMBL" id="VFJ90086.1"/>
    </source>
</evidence>
<dbReference type="Gene3D" id="2.40.50.100">
    <property type="match status" value="1"/>
</dbReference>
<dbReference type="InterPro" id="IPR011053">
    <property type="entry name" value="Single_hybrid_motif"/>
</dbReference>
<feature type="domain" description="Lipoyl-binding" evidence="3">
    <location>
        <begin position="56"/>
        <end position="136"/>
    </location>
</feature>
<feature type="region of interest" description="Disordered" evidence="2">
    <location>
        <begin position="26"/>
        <end position="72"/>
    </location>
</feature>
<dbReference type="InterPro" id="IPR050709">
    <property type="entry name" value="Biotin_Carboxyl_Carrier/Decarb"/>
</dbReference>
<keyword evidence="4" id="KW-0808">Transferase</keyword>
<dbReference type="CDD" id="cd06850">
    <property type="entry name" value="biotinyl_domain"/>
    <property type="match status" value="1"/>
</dbReference>
<name>A0A450UCN5_9GAMM</name>
<keyword evidence="1" id="KW-0092">Biotin</keyword>
<dbReference type="InterPro" id="IPR001882">
    <property type="entry name" value="Biotin_BS"/>
</dbReference>